<dbReference type="EMBL" id="LZPO01044697">
    <property type="protein sequence ID" value="OBS73776.1"/>
    <property type="molecule type" value="Genomic_DNA"/>
</dbReference>
<gene>
    <name evidence="1" type="ORF">A6R68_15685</name>
</gene>
<organism evidence="1 2">
    <name type="scientific">Neotoma lepida</name>
    <name type="common">Desert woodrat</name>
    <dbReference type="NCBI Taxonomy" id="56216"/>
    <lineage>
        <taxon>Eukaryota</taxon>
        <taxon>Metazoa</taxon>
        <taxon>Chordata</taxon>
        <taxon>Craniata</taxon>
        <taxon>Vertebrata</taxon>
        <taxon>Euteleostomi</taxon>
        <taxon>Mammalia</taxon>
        <taxon>Eutheria</taxon>
        <taxon>Euarchontoglires</taxon>
        <taxon>Glires</taxon>
        <taxon>Rodentia</taxon>
        <taxon>Myomorpha</taxon>
        <taxon>Muroidea</taxon>
        <taxon>Cricetidae</taxon>
        <taxon>Neotominae</taxon>
        <taxon>Neotoma</taxon>
    </lineage>
</organism>
<feature type="non-terminal residue" evidence="1">
    <location>
        <position position="1"/>
    </location>
</feature>
<dbReference type="Proteomes" id="UP000092124">
    <property type="component" value="Unassembled WGS sequence"/>
</dbReference>
<feature type="non-terminal residue" evidence="1">
    <location>
        <position position="75"/>
    </location>
</feature>
<dbReference type="AlphaFoldDB" id="A0A1A6H637"/>
<sequence length="75" mass="8360">SPLGPGHFRVIGPVHTQVHSGPRSLPSRTPDARPGHLRAQMAHFSKERCRAQARLEQQAPFQAEVLSNRMQQAEN</sequence>
<evidence type="ECO:0000313" key="2">
    <source>
        <dbReference type="Proteomes" id="UP000092124"/>
    </source>
</evidence>
<reference evidence="1 2" key="1">
    <citation type="submission" date="2016-06" db="EMBL/GenBank/DDBJ databases">
        <title>The Draft Genome Sequence and Annotation of the Desert Woodrat Neotoma lepida.</title>
        <authorList>
            <person name="Campbell M."/>
            <person name="Oakeson K.F."/>
            <person name="Yandell M."/>
            <person name="Halpert J.R."/>
            <person name="Dearing D."/>
        </authorList>
    </citation>
    <scope>NUCLEOTIDE SEQUENCE [LARGE SCALE GENOMIC DNA]</scope>
    <source>
        <strain evidence="1">417</strain>
        <tissue evidence="1">Liver</tissue>
    </source>
</reference>
<evidence type="ECO:0000313" key="1">
    <source>
        <dbReference type="EMBL" id="OBS73776.1"/>
    </source>
</evidence>
<name>A0A1A6H637_NEOLE</name>
<proteinExistence type="predicted"/>
<accession>A0A1A6H637</accession>
<keyword evidence="2" id="KW-1185">Reference proteome</keyword>
<protein>
    <submittedName>
        <fullName evidence="1">Uncharacterized protein</fullName>
    </submittedName>
</protein>
<comment type="caution">
    <text evidence="1">The sequence shown here is derived from an EMBL/GenBank/DDBJ whole genome shotgun (WGS) entry which is preliminary data.</text>
</comment>